<gene>
    <name evidence="1" type="ORF">ERS852491_04021</name>
</gene>
<protein>
    <recommendedName>
        <fullName evidence="3">HicA toxin of toxin-antitoxin</fullName>
    </recommendedName>
</protein>
<dbReference type="SUPFAM" id="SSF54786">
    <property type="entry name" value="YcfA/nrd intein domain"/>
    <property type="match status" value="1"/>
</dbReference>
<reference evidence="1 2" key="1">
    <citation type="submission" date="2015-09" db="EMBL/GenBank/DDBJ databases">
        <authorList>
            <consortium name="Pathogen Informatics"/>
        </authorList>
    </citation>
    <scope>NUCLEOTIDE SEQUENCE [LARGE SCALE GENOMIC DNA]</scope>
    <source>
        <strain evidence="1 2">2789STDY5834876</strain>
    </source>
</reference>
<accession>A0A174JXW0</accession>
<dbReference type="GO" id="GO:0003729">
    <property type="term" value="F:mRNA binding"/>
    <property type="evidence" value="ECO:0007669"/>
    <property type="project" value="InterPro"/>
</dbReference>
<dbReference type="AlphaFoldDB" id="A0A174JXW0"/>
<dbReference type="STRING" id="39482.ERS852491_04021"/>
<organism evidence="1 2">
    <name type="scientific">Faecalicatena contorta</name>
    <dbReference type="NCBI Taxonomy" id="39482"/>
    <lineage>
        <taxon>Bacteria</taxon>
        <taxon>Bacillati</taxon>
        <taxon>Bacillota</taxon>
        <taxon>Clostridia</taxon>
        <taxon>Lachnospirales</taxon>
        <taxon>Lachnospiraceae</taxon>
        <taxon>Faecalicatena</taxon>
    </lineage>
</organism>
<evidence type="ECO:0008006" key="3">
    <source>
        <dbReference type="Google" id="ProtNLM"/>
    </source>
</evidence>
<dbReference type="OrthoDB" id="1447122at2"/>
<dbReference type="EMBL" id="CYZU01000050">
    <property type="protein sequence ID" value="CUP01970.1"/>
    <property type="molecule type" value="Genomic_DNA"/>
</dbReference>
<dbReference type="Pfam" id="PF07927">
    <property type="entry name" value="HicA_toxin"/>
    <property type="match status" value="1"/>
</dbReference>
<dbReference type="Proteomes" id="UP000095544">
    <property type="component" value="Unassembled WGS sequence"/>
</dbReference>
<dbReference type="RefSeq" id="WP_050639939.1">
    <property type="nucleotide sequence ID" value="NZ_CABKUE010000007.1"/>
</dbReference>
<evidence type="ECO:0000313" key="1">
    <source>
        <dbReference type="EMBL" id="CUP01970.1"/>
    </source>
</evidence>
<name>A0A174JXW0_9FIRM</name>
<evidence type="ECO:0000313" key="2">
    <source>
        <dbReference type="Proteomes" id="UP000095544"/>
    </source>
</evidence>
<dbReference type="InterPro" id="IPR012933">
    <property type="entry name" value="HicA_mRNA_interferase"/>
</dbReference>
<proteinExistence type="predicted"/>
<sequence>MSKRDKLIKRLYTVPSDFTYDELRQLLKYLGFREVETGKTSGSAVKYYNRELGIPIYIHRPHPGNIVKKYVLRELIRLLSKEDL</sequence>